<dbReference type="Pfam" id="PF00743">
    <property type="entry name" value="FMO-like"/>
    <property type="match status" value="1"/>
</dbReference>
<keyword evidence="3" id="KW-0285">Flavoprotein</keyword>
<comment type="caution">
    <text evidence="8">The sequence shown here is derived from an EMBL/GenBank/DDBJ whole genome shotgun (WGS) entry which is preliminary data.</text>
</comment>
<comment type="similarity">
    <text evidence="1">Belongs to the FMO family.</text>
</comment>
<evidence type="ECO:0000256" key="6">
    <source>
        <dbReference type="ARBA" id="ARBA00023002"/>
    </source>
</evidence>
<dbReference type="PRINTS" id="PR00370">
    <property type="entry name" value="FMOXYGENASE"/>
</dbReference>
<keyword evidence="5" id="KW-0521">NADP</keyword>
<evidence type="ECO:0000256" key="5">
    <source>
        <dbReference type="ARBA" id="ARBA00022857"/>
    </source>
</evidence>
<evidence type="ECO:0000256" key="1">
    <source>
        <dbReference type="ARBA" id="ARBA00009183"/>
    </source>
</evidence>
<dbReference type="GO" id="GO:0004497">
    <property type="term" value="F:monooxygenase activity"/>
    <property type="evidence" value="ECO:0007669"/>
    <property type="project" value="UniProtKB-KW"/>
</dbReference>
<organism evidence="8 9">
    <name type="scientific">Sphaerisporangium dianthi</name>
    <dbReference type="NCBI Taxonomy" id="1436120"/>
    <lineage>
        <taxon>Bacteria</taxon>
        <taxon>Bacillati</taxon>
        <taxon>Actinomycetota</taxon>
        <taxon>Actinomycetes</taxon>
        <taxon>Streptosporangiales</taxon>
        <taxon>Streptosporangiaceae</taxon>
        <taxon>Sphaerisporangium</taxon>
    </lineage>
</organism>
<keyword evidence="9" id="KW-1185">Reference proteome</keyword>
<dbReference type="InterPro" id="IPR020946">
    <property type="entry name" value="Flavin_mOase-like"/>
</dbReference>
<keyword evidence="4" id="KW-0274">FAD</keyword>
<dbReference type="SUPFAM" id="SSF51735">
    <property type="entry name" value="NAD(P)-binding Rossmann-fold domains"/>
    <property type="match status" value="1"/>
</dbReference>
<protein>
    <submittedName>
        <fullName evidence="8">Flavin-containing monooxygenase</fullName>
        <ecNumber evidence="8">1.14.13.-</ecNumber>
    </submittedName>
</protein>
<dbReference type="SUPFAM" id="SSF51905">
    <property type="entry name" value="FAD/NAD(P)-binding domain"/>
    <property type="match status" value="1"/>
</dbReference>
<gene>
    <name evidence="8" type="ORF">ACFO60_33785</name>
</gene>
<evidence type="ECO:0000256" key="3">
    <source>
        <dbReference type="ARBA" id="ARBA00022630"/>
    </source>
</evidence>
<dbReference type="Gene3D" id="3.50.50.60">
    <property type="entry name" value="FAD/NAD(P)-binding domain"/>
    <property type="match status" value="1"/>
</dbReference>
<sequence length="532" mass="58471">MRIAVIGAGPAGLTSAKQALEAGHDVVVFEKHDDVGGIWNPASLGAYEGVRMQTSRSGFPFSDFAPEPHGDFLTVAEVHDYLRGYAERFEVAPVIRFGHEVTRVAGGEGNWRVTAVCRGVPVTARFDAVMVASGELWRPRVPPGAPEPPRGVRVLTAKDYRRPDAFRGLRVLVAGGGVSGADIASELVGHAAAVDWAVRRKALFLPRDCGGLPNDMLFSYIGRVAMEEMSYAAYLEWLERLLPEYMGMYRATGLLPDSGFHGAVHVNEKIVPHVHRGDVRARAAFERFDADGRVVFADGTDDRYDVVIMCLGYQMPDYGFIEGFRREELYEHFFWYRDPTLVVVNTPVDTDAFGTACPYFEAIAGWALAVLSGKAELPGREEMAAWCERHMGALHDRRYYDCWLETVRIGLASGALPDPATHFADYWRLVSGLVDPANLRPGARTDLPAPFDELFDLAELKHRVLAWLPRPALDALLTSGQIDAADHLGALGVPPSRRVAPSLPYRQRPGTDPVPSLPRADAARSRLPTDAV</sequence>
<evidence type="ECO:0000256" key="2">
    <source>
        <dbReference type="ARBA" id="ARBA00010139"/>
    </source>
</evidence>
<proteinExistence type="inferred from homology"/>
<reference evidence="9" key="1">
    <citation type="journal article" date="2019" name="Int. J. Syst. Evol. Microbiol.">
        <title>The Global Catalogue of Microorganisms (GCM) 10K type strain sequencing project: providing services to taxonomists for standard genome sequencing and annotation.</title>
        <authorList>
            <consortium name="The Broad Institute Genomics Platform"/>
            <consortium name="The Broad Institute Genome Sequencing Center for Infectious Disease"/>
            <person name="Wu L."/>
            <person name="Ma J."/>
        </authorList>
    </citation>
    <scope>NUCLEOTIDE SEQUENCE [LARGE SCALE GENOMIC DNA]</scope>
    <source>
        <strain evidence="9">CGMCC 4.7132</strain>
    </source>
</reference>
<comment type="similarity">
    <text evidence="2">Belongs to the FAD-binding monooxygenase family.</text>
</comment>
<dbReference type="Proteomes" id="UP001596004">
    <property type="component" value="Unassembled WGS sequence"/>
</dbReference>
<dbReference type="InterPro" id="IPR050346">
    <property type="entry name" value="FMO-like"/>
</dbReference>
<name>A0ABV9CSK7_9ACTN</name>
<evidence type="ECO:0000256" key="4">
    <source>
        <dbReference type="ARBA" id="ARBA00022827"/>
    </source>
</evidence>
<dbReference type="PANTHER" id="PTHR23023">
    <property type="entry name" value="DIMETHYLANILINE MONOOXYGENASE"/>
    <property type="match status" value="1"/>
</dbReference>
<dbReference type="InterPro" id="IPR036291">
    <property type="entry name" value="NAD(P)-bd_dom_sf"/>
</dbReference>
<feature type="region of interest" description="Disordered" evidence="7">
    <location>
        <begin position="499"/>
        <end position="532"/>
    </location>
</feature>
<keyword evidence="6 8" id="KW-0560">Oxidoreductase</keyword>
<dbReference type="InterPro" id="IPR000960">
    <property type="entry name" value="Flavin_mOase"/>
</dbReference>
<dbReference type="EC" id="1.14.13.-" evidence="8"/>
<dbReference type="EMBL" id="JBHSFP010000035">
    <property type="protein sequence ID" value="MFC4535762.1"/>
    <property type="molecule type" value="Genomic_DNA"/>
</dbReference>
<evidence type="ECO:0000313" key="9">
    <source>
        <dbReference type="Proteomes" id="UP001596004"/>
    </source>
</evidence>
<evidence type="ECO:0000256" key="7">
    <source>
        <dbReference type="SAM" id="MobiDB-lite"/>
    </source>
</evidence>
<keyword evidence="8" id="KW-0503">Monooxygenase</keyword>
<dbReference type="InterPro" id="IPR036188">
    <property type="entry name" value="FAD/NAD-bd_sf"/>
</dbReference>
<evidence type="ECO:0000313" key="8">
    <source>
        <dbReference type="EMBL" id="MFC4535762.1"/>
    </source>
</evidence>
<accession>A0ABV9CSK7</accession>
<dbReference type="RefSeq" id="WP_380848954.1">
    <property type="nucleotide sequence ID" value="NZ_JBHSFP010000035.1"/>
</dbReference>